<evidence type="ECO:0000313" key="10">
    <source>
        <dbReference type="EMBL" id="MBY11088.1"/>
    </source>
</evidence>
<feature type="domain" description="R3H" evidence="9">
    <location>
        <begin position="170"/>
        <end position="240"/>
    </location>
</feature>
<dbReference type="InterPro" id="IPR036397">
    <property type="entry name" value="RNaseH_sf"/>
</dbReference>
<feature type="compositionally biased region" description="Basic and acidic residues" evidence="8">
    <location>
        <begin position="540"/>
        <end position="551"/>
    </location>
</feature>
<dbReference type="InterPro" id="IPR012677">
    <property type="entry name" value="Nucleotide-bd_a/b_plait_sf"/>
</dbReference>
<reference evidence="10" key="1">
    <citation type="submission" date="2018-03" db="EMBL/GenBank/DDBJ databases">
        <title>The relapsing fever spirochete Borrelia turicatae persists in the highly oxidative environment of its soft-bodied tick vector.</title>
        <authorList>
            <person name="Bourret T.J."/>
            <person name="Boyle W.K."/>
            <person name="Valenzuela J.G."/>
            <person name="Oliveira F."/>
            <person name="Lopez J.E."/>
        </authorList>
    </citation>
    <scope>NUCLEOTIDE SEQUENCE</scope>
    <source>
        <strain evidence="10">Kansas strain/isolate</strain>
        <tissue evidence="10">Salivary glands</tissue>
    </source>
</reference>
<dbReference type="EC" id="3.1.13.4" evidence="3"/>
<evidence type="ECO:0000256" key="2">
    <source>
        <dbReference type="ARBA" id="ARBA00008372"/>
    </source>
</evidence>
<keyword evidence="6" id="KW-0378">Hydrolase</keyword>
<organism evidence="10">
    <name type="scientific">Ornithodoros turicata</name>
    <dbReference type="NCBI Taxonomy" id="34597"/>
    <lineage>
        <taxon>Eukaryota</taxon>
        <taxon>Metazoa</taxon>
        <taxon>Ecdysozoa</taxon>
        <taxon>Arthropoda</taxon>
        <taxon>Chelicerata</taxon>
        <taxon>Arachnida</taxon>
        <taxon>Acari</taxon>
        <taxon>Parasitiformes</taxon>
        <taxon>Ixodida</taxon>
        <taxon>Ixodoidea</taxon>
        <taxon>Argasidae</taxon>
        <taxon>Ornithodorinae</taxon>
        <taxon>Ornithodoros</taxon>
    </lineage>
</organism>
<evidence type="ECO:0000256" key="7">
    <source>
        <dbReference type="ARBA" id="ARBA00031923"/>
    </source>
</evidence>
<dbReference type="AlphaFoldDB" id="A0A2R5LNT9"/>
<dbReference type="PANTHER" id="PTHR15092">
    <property type="entry name" value="POLY A -SPECIFIC RIBONUCLEASE/TARGET OF EGR1, MEMBER 1"/>
    <property type="match status" value="1"/>
</dbReference>
<evidence type="ECO:0000256" key="1">
    <source>
        <dbReference type="ARBA" id="ARBA00001663"/>
    </source>
</evidence>
<dbReference type="GO" id="GO:0003723">
    <property type="term" value="F:RNA binding"/>
    <property type="evidence" value="ECO:0007669"/>
    <property type="project" value="InterPro"/>
</dbReference>
<dbReference type="GO" id="GO:0004535">
    <property type="term" value="F:poly(A)-specific ribonuclease activity"/>
    <property type="evidence" value="ECO:0007669"/>
    <property type="project" value="UniProtKB-EC"/>
</dbReference>
<dbReference type="Gene3D" id="3.30.70.330">
    <property type="match status" value="1"/>
</dbReference>
<dbReference type="InterPro" id="IPR006941">
    <property type="entry name" value="RNase_CAF1"/>
</dbReference>
<comment type="similarity">
    <text evidence="2">Belongs to the CAF1 family.</text>
</comment>
<dbReference type="InterPro" id="IPR035979">
    <property type="entry name" value="RBD_domain_sf"/>
</dbReference>
<dbReference type="InterPro" id="IPR001374">
    <property type="entry name" value="R3H_dom"/>
</dbReference>
<feature type="region of interest" description="Disordered" evidence="8">
    <location>
        <begin position="526"/>
        <end position="585"/>
    </location>
</feature>
<dbReference type="SUPFAM" id="SSF82708">
    <property type="entry name" value="R3H domain"/>
    <property type="match status" value="1"/>
</dbReference>
<accession>A0A2R5LNT9</accession>
<dbReference type="SUPFAM" id="SSF54928">
    <property type="entry name" value="RNA-binding domain, RBD"/>
    <property type="match status" value="1"/>
</dbReference>
<dbReference type="GO" id="GO:0005737">
    <property type="term" value="C:cytoplasm"/>
    <property type="evidence" value="ECO:0007669"/>
    <property type="project" value="InterPro"/>
</dbReference>
<dbReference type="GO" id="GO:1990431">
    <property type="term" value="P:priRNA 3'-end processing"/>
    <property type="evidence" value="ECO:0007669"/>
    <property type="project" value="TreeGrafter"/>
</dbReference>
<dbReference type="PROSITE" id="PS51061">
    <property type="entry name" value="R3H"/>
    <property type="match status" value="1"/>
</dbReference>
<dbReference type="InterPro" id="IPR012337">
    <property type="entry name" value="RNaseH-like_sf"/>
</dbReference>
<dbReference type="PANTHER" id="PTHR15092:SF44">
    <property type="entry name" value="POLY(A)-SPECIFIC RIBONUCLEASE PARN"/>
    <property type="match status" value="1"/>
</dbReference>
<keyword evidence="6" id="KW-0269">Exonuclease</keyword>
<proteinExistence type="inferred from homology"/>
<evidence type="ECO:0000256" key="3">
    <source>
        <dbReference type="ARBA" id="ARBA00012161"/>
    </source>
</evidence>
<dbReference type="SUPFAM" id="SSF53098">
    <property type="entry name" value="Ribonuclease H-like"/>
    <property type="match status" value="1"/>
</dbReference>
<dbReference type="GO" id="GO:0000289">
    <property type="term" value="P:nuclear-transcribed mRNA poly(A) tail shortening"/>
    <property type="evidence" value="ECO:0007669"/>
    <property type="project" value="TreeGrafter"/>
</dbReference>
<evidence type="ECO:0000256" key="6">
    <source>
        <dbReference type="ARBA" id="ARBA00022839"/>
    </source>
</evidence>
<dbReference type="InterPro" id="IPR014789">
    <property type="entry name" value="PolyA-riboNase_RNA-binding"/>
</dbReference>
<evidence type="ECO:0000256" key="8">
    <source>
        <dbReference type="SAM" id="MobiDB-lite"/>
    </source>
</evidence>
<feature type="compositionally biased region" description="Low complexity" evidence="8">
    <location>
        <begin position="552"/>
        <end position="575"/>
    </location>
</feature>
<evidence type="ECO:0000259" key="9">
    <source>
        <dbReference type="PROSITE" id="PS51061"/>
    </source>
</evidence>
<keyword evidence="5" id="KW-0540">Nuclease</keyword>
<dbReference type="InterPro" id="IPR051181">
    <property type="entry name" value="CAF1_poly(A)_ribonucleases"/>
</dbReference>
<dbReference type="Gene3D" id="3.30.420.10">
    <property type="entry name" value="Ribonuclease H-like superfamily/Ribonuclease H"/>
    <property type="match status" value="2"/>
</dbReference>
<protein>
    <recommendedName>
        <fullName evidence="4">Poly(A)-specific ribonuclease PARN</fullName>
        <ecNumber evidence="3">3.1.13.4</ecNumber>
    </recommendedName>
    <alternativeName>
        <fullName evidence="7">Polyadenylate-specific ribonuclease</fullName>
    </alternativeName>
</protein>
<dbReference type="Pfam" id="PF08675">
    <property type="entry name" value="RNA_bind"/>
    <property type="match status" value="1"/>
</dbReference>
<dbReference type="GO" id="GO:0046872">
    <property type="term" value="F:metal ion binding"/>
    <property type="evidence" value="ECO:0007669"/>
    <property type="project" value="InterPro"/>
</dbReference>
<comment type="catalytic activity">
    <reaction evidence="1">
        <text>Exonucleolytic cleavage of poly(A) to 5'-AMP.</text>
        <dbReference type="EC" id="3.1.13.4"/>
    </reaction>
</comment>
<evidence type="ECO:0000256" key="5">
    <source>
        <dbReference type="ARBA" id="ARBA00022722"/>
    </source>
</evidence>
<dbReference type="Pfam" id="PF04857">
    <property type="entry name" value="CAF1"/>
    <property type="match status" value="1"/>
</dbReference>
<sequence>MEVTDSNFRDELPVIQKAIEAASFIAIDCEFTGLHTKRTVHSLDTPKEHYAKLRETALGFQVLQVGISTFEYDKSDKKYRNLSFSFYIRPWLALRGVPERIFQYQASSLQFLGNHQFDFNKAFINGVSYLKPKEAEKVLLGINERQETQLQELRKPPCKGPAPDIPAEHREFIDGVLKSASDFLGMHGDSEEELHFPDCDAYRRKLIYQTLLSKYAGVLHLETQTTQGGDARHVVARRFSAASRERELAEKHKAELESLEISKGFSLVLEKISHSGKLVVGHNMLLDLIRLLDQFVDDLPGDFEEFKAMSKACFPALIDTKVLSSPSANMPSFKSTALGQLLLQLKEKSGRIPTVEHGKGYGYDESSLKFHDAGHDAFATGLCLLGLISCLHPEKMRDNPELNATSAVLRSHLNKVYFMSDDMHYINLDGVNVVPNRSNVFYVTFPEEWKLNDLRTLFMPYGDVHVTWISHTEAAVRVRDSIRARTVLSDMAKARKDGGVPMYQVHPYTKYVDANARTLGLVQHPAENSAGSDSATAEPPAKRARSEEDRSSTGSSTSSGSCVSLSSASLESPLTKGSKNGPVQSHKVEVSASLMFEENDDWV</sequence>
<dbReference type="GO" id="GO:1990432">
    <property type="term" value="P:siRNA 3'-end processing"/>
    <property type="evidence" value="ECO:0007669"/>
    <property type="project" value="TreeGrafter"/>
</dbReference>
<name>A0A2R5LNT9_9ACAR</name>
<dbReference type="EMBL" id="GGLE01006962">
    <property type="protein sequence ID" value="MBY11088.1"/>
    <property type="molecule type" value="Transcribed_RNA"/>
</dbReference>
<dbReference type="InterPro" id="IPR036867">
    <property type="entry name" value="R3H_dom_sf"/>
</dbReference>
<dbReference type="GO" id="GO:0005634">
    <property type="term" value="C:nucleus"/>
    <property type="evidence" value="ECO:0007669"/>
    <property type="project" value="InterPro"/>
</dbReference>
<evidence type="ECO:0000256" key="4">
    <source>
        <dbReference type="ARBA" id="ARBA00015918"/>
    </source>
</evidence>